<dbReference type="Proteomes" id="UP001500604">
    <property type="component" value="Unassembled WGS sequence"/>
</dbReference>
<dbReference type="InterPro" id="IPR050595">
    <property type="entry name" value="Bact_response_regulator"/>
</dbReference>
<accession>A0ABP8V3S4</accession>
<dbReference type="EMBL" id="BAABFL010000418">
    <property type="protein sequence ID" value="GAA4650745.1"/>
    <property type="molecule type" value="Genomic_DNA"/>
</dbReference>
<name>A0ABP8V3S4_9GAMM</name>
<evidence type="ECO:0000256" key="2">
    <source>
        <dbReference type="PROSITE-ProRule" id="PRU00169"/>
    </source>
</evidence>
<feature type="modified residue" description="4-aspartylphosphate" evidence="2">
    <location>
        <position position="57"/>
    </location>
</feature>
<dbReference type="Gene3D" id="3.40.50.2300">
    <property type="match status" value="1"/>
</dbReference>
<gene>
    <name evidence="4" type="ORF">GCM10023116_30280</name>
</gene>
<dbReference type="SUPFAM" id="SSF52172">
    <property type="entry name" value="CheY-like"/>
    <property type="match status" value="1"/>
</dbReference>
<dbReference type="PANTHER" id="PTHR44591:SF3">
    <property type="entry name" value="RESPONSE REGULATORY DOMAIN-CONTAINING PROTEIN"/>
    <property type="match status" value="1"/>
</dbReference>
<dbReference type="RefSeq" id="WP_345196979.1">
    <property type="nucleotide sequence ID" value="NZ_BAABFL010000418.1"/>
</dbReference>
<proteinExistence type="predicted"/>
<evidence type="ECO:0000313" key="4">
    <source>
        <dbReference type="EMBL" id="GAA4650745.1"/>
    </source>
</evidence>
<evidence type="ECO:0000313" key="5">
    <source>
        <dbReference type="Proteomes" id="UP001500604"/>
    </source>
</evidence>
<keyword evidence="5" id="KW-1185">Reference proteome</keyword>
<sequence length="129" mass="14371">MTTPLKQILYVEDDADIRKITEMTLSMLGNFDITACECGQDALEKAKTTHAQLVILDVMMPDMDGPTVFRHLRTYDAYKDTPIVFMTAKVQANEIAAYMDMGAVGVIPKPYEPAELPGQIQALWEKSQG</sequence>
<keyword evidence="1 2" id="KW-0597">Phosphoprotein</keyword>
<protein>
    <submittedName>
        <fullName evidence="4">Response regulator</fullName>
    </submittedName>
</protein>
<feature type="domain" description="Response regulatory" evidence="3">
    <location>
        <begin position="7"/>
        <end position="124"/>
    </location>
</feature>
<dbReference type="InterPro" id="IPR001789">
    <property type="entry name" value="Sig_transdc_resp-reg_receiver"/>
</dbReference>
<dbReference type="SMART" id="SM00448">
    <property type="entry name" value="REC"/>
    <property type="match status" value="1"/>
</dbReference>
<organism evidence="4 5">
    <name type="scientific">Kistimonas scapharcae</name>
    <dbReference type="NCBI Taxonomy" id="1036133"/>
    <lineage>
        <taxon>Bacteria</taxon>
        <taxon>Pseudomonadati</taxon>
        <taxon>Pseudomonadota</taxon>
        <taxon>Gammaproteobacteria</taxon>
        <taxon>Oceanospirillales</taxon>
        <taxon>Endozoicomonadaceae</taxon>
        <taxon>Kistimonas</taxon>
    </lineage>
</organism>
<reference evidence="5" key="1">
    <citation type="journal article" date="2019" name="Int. J. Syst. Evol. Microbiol.">
        <title>The Global Catalogue of Microorganisms (GCM) 10K type strain sequencing project: providing services to taxonomists for standard genome sequencing and annotation.</title>
        <authorList>
            <consortium name="The Broad Institute Genomics Platform"/>
            <consortium name="The Broad Institute Genome Sequencing Center for Infectious Disease"/>
            <person name="Wu L."/>
            <person name="Ma J."/>
        </authorList>
    </citation>
    <scope>NUCLEOTIDE SEQUENCE [LARGE SCALE GENOMIC DNA]</scope>
    <source>
        <strain evidence="5">JCM 17805</strain>
    </source>
</reference>
<dbReference type="Pfam" id="PF00072">
    <property type="entry name" value="Response_reg"/>
    <property type="match status" value="1"/>
</dbReference>
<dbReference type="PROSITE" id="PS50110">
    <property type="entry name" value="RESPONSE_REGULATORY"/>
    <property type="match status" value="1"/>
</dbReference>
<evidence type="ECO:0000259" key="3">
    <source>
        <dbReference type="PROSITE" id="PS50110"/>
    </source>
</evidence>
<dbReference type="InterPro" id="IPR011006">
    <property type="entry name" value="CheY-like_superfamily"/>
</dbReference>
<evidence type="ECO:0000256" key="1">
    <source>
        <dbReference type="ARBA" id="ARBA00022553"/>
    </source>
</evidence>
<dbReference type="PANTHER" id="PTHR44591">
    <property type="entry name" value="STRESS RESPONSE REGULATOR PROTEIN 1"/>
    <property type="match status" value="1"/>
</dbReference>
<comment type="caution">
    <text evidence="4">The sequence shown here is derived from an EMBL/GenBank/DDBJ whole genome shotgun (WGS) entry which is preliminary data.</text>
</comment>